<sequence>MINYNNKFKNLLSINWALLKKFLMLFIFFIALSFFLSYLIKPNIHDFLNLADRHNKLEITSDSLTKFVQYSINNGLKVPFQMLLLSLIPLPFLYFFPVILTAIVTGIVLYIPFMAELAGKVSFSNILLGLLPHIIIEVFGFLIVACGAYYINQSIRSKLFKKIPIQMTFIASINHFLLTYCLVALPSFIIAAFIEAFITPLFS</sequence>
<proteinExistence type="predicted"/>
<organism evidence="2 3">
    <name type="scientific">Pseudolactococcus paracarnosus</name>
    <dbReference type="NCBI Taxonomy" id="2749962"/>
    <lineage>
        <taxon>Bacteria</taxon>
        <taxon>Bacillati</taxon>
        <taxon>Bacillota</taxon>
        <taxon>Bacilli</taxon>
        <taxon>Lactobacillales</taxon>
        <taxon>Streptococcaceae</taxon>
        <taxon>Pseudolactococcus</taxon>
    </lineage>
</organism>
<gene>
    <name evidence="2" type="ORF">GYN19_03990</name>
</gene>
<reference evidence="2 3" key="1">
    <citation type="journal article" date="2022" name="Microbiol. Res.">
        <title>Comparative genome analysis, predicted lifestyle and antimicrobial strategies of Lactococcus carnosus and Lactococcus paracarnosus isolated from meat.</title>
        <authorList>
            <person name="Werum V."/>
            <person name="Ehrmann M."/>
            <person name="Vogel R."/>
            <person name="Hilgarth M."/>
        </authorList>
    </citation>
    <scope>NUCLEOTIDE SEQUENCE [LARGE SCALE GENOMIC DNA]</scope>
    <source>
        <strain evidence="2 3">TMW21897</strain>
    </source>
</reference>
<dbReference type="EMBL" id="JAAEDA010000004">
    <property type="protein sequence ID" value="MCJ1977114.1"/>
    <property type="molecule type" value="Genomic_DNA"/>
</dbReference>
<dbReference type="RefSeq" id="WP_109834474.1">
    <property type="nucleotide sequence ID" value="NZ_CP017195.1"/>
</dbReference>
<feature type="transmembrane region" description="Helical" evidence="1">
    <location>
        <begin position="21"/>
        <end position="40"/>
    </location>
</feature>
<evidence type="ECO:0000313" key="3">
    <source>
        <dbReference type="Proteomes" id="UP001522462"/>
    </source>
</evidence>
<keyword evidence="1" id="KW-1133">Transmembrane helix</keyword>
<protein>
    <submittedName>
        <fullName evidence="2">Stage II sporulation protein M</fullName>
    </submittedName>
</protein>
<feature type="transmembrane region" description="Helical" evidence="1">
    <location>
        <begin position="92"/>
        <end position="113"/>
    </location>
</feature>
<accession>A0ABT0AKM5</accession>
<dbReference type="InterPro" id="IPR002798">
    <property type="entry name" value="SpoIIM-like"/>
</dbReference>
<keyword evidence="1" id="KW-0812">Transmembrane</keyword>
<comment type="caution">
    <text evidence="2">The sequence shown here is derived from an EMBL/GenBank/DDBJ whole genome shotgun (WGS) entry which is preliminary data.</text>
</comment>
<name>A0ABT0AKM5_9LACT</name>
<feature type="transmembrane region" description="Helical" evidence="1">
    <location>
        <begin position="125"/>
        <end position="151"/>
    </location>
</feature>
<keyword evidence="1" id="KW-0472">Membrane</keyword>
<keyword evidence="3" id="KW-1185">Reference proteome</keyword>
<dbReference type="Pfam" id="PF01944">
    <property type="entry name" value="SpoIIM"/>
    <property type="match status" value="1"/>
</dbReference>
<evidence type="ECO:0000313" key="2">
    <source>
        <dbReference type="EMBL" id="MCJ1977114.1"/>
    </source>
</evidence>
<feature type="transmembrane region" description="Helical" evidence="1">
    <location>
        <begin position="177"/>
        <end position="198"/>
    </location>
</feature>
<evidence type="ECO:0000256" key="1">
    <source>
        <dbReference type="SAM" id="Phobius"/>
    </source>
</evidence>
<dbReference type="Proteomes" id="UP001522462">
    <property type="component" value="Unassembled WGS sequence"/>
</dbReference>